<dbReference type="AlphaFoldDB" id="A0A1U7LRW0"/>
<dbReference type="STRING" id="1198029.A0A1U7LRW0"/>
<gene>
    <name evidence="2" type="ORF">NEOLI_000506</name>
</gene>
<dbReference type="Gene3D" id="2.60.40.640">
    <property type="match status" value="1"/>
</dbReference>
<comment type="caution">
    <text evidence="2">The sequence shown here is derived from an EMBL/GenBank/DDBJ whole genome shotgun (WGS) entry which is preliminary data.</text>
</comment>
<name>A0A1U7LRW0_NEOID</name>
<feature type="domain" description="LDB19 N-terminal" evidence="1">
    <location>
        <begin position="50"/>
        <end position="222"/>
    </location>
</feature>
<keyword evidence="3" id="KW-1185">Reference proteome</keyword>
<dbReference type="EMBL" id="LXFE01000411">
    <property type="protein sequence ID" value="OLL25410.1"/>
    <property type="molecule type" value="Genomic_DNA"/>
</dbReference>
<accession>A0A1U7LRW0</accession>
<dbReference type="InterPro" id="IPR014752">
    <property type="entry name" value="Arrestin-like_C"/>
</dbReference>
<reference evidence="2 3" key="1">
    <citation type="submission" date="2016-04" db="EMBL/GenBank/DDBJ databases">
        <title>Evolutionary innovation and constraint leading to complex multicellularity in the Ascomycota.</title>
        <authorList>
            <person name="Cisse O."/>
            <person name="Nguyen A."/>
            <person name="Hewitt D.A."/>
            <person name="Jedd G."/>
            <person name="Stajich J.E."/>
        </authorList>
    </citation>
    <scope>NUCLEOTIDE SEQUENCE [LARGE SCALE GENOMIC DNA]</scope>
    <source>
        <strain evidence="2 3">DAH-3</strain>
    </source>
</reference>
<evidence type="ECO:0000259" key="1">
    <source>
        <dbReference type="Pfam" id="PF13002"/>
    </source>
</evidence>
<dbReference type="Pfam" id="PF13002">
    <property type="entry name" value="LDB19"/>
    <property type="match status" value="1"/>
</dbReference>
<protein>
    <recommendedName>
        <fullName evidence="1">LDB19 N-terminal domain-containing protein</fullName>
    </recommendedName>
</protein>
<evidence type="ECO:0000313" key="2">
    <source>
        <dbReference type="EMBL" id="OLL25410.1"/>
    </source>
</evidence>
<evidence type="ECO:0000313" key="3">
    <source>
        <dbReference type="Proteomes" id="UP000186594"/>
    </source>
</evidence>
<dbReference type="OrthoDB" id="3832628at2759"/>
<dbReference type="Proteomes" id="UP000186594">
    <property type="component" value="Unassembled WGS sequence"/>
</dbReference>
<proteinExistence type="predicted"/>
<sequence>MLQTQASLSILVESPPLVSYGLPKDSTGALLNGIFRFAVHAPFVFAKEFRLELMSDIRTKRPIKSDCLKCISRKSILYAWNFLPLTTPSRLKMAQGAHDYPFSCLMPGNLAASTDSSLASIEYRLVGTFVPTKGSPIVVSEPITLSRAIIPGNDRIFQRVFPPTPVTARIVIPNTLHPLFRVEMKLTITGLAEEVSTWKLRKIIWRIEELSTVFSPPCPSHSRAASASGVLSEDERTIGSGEIRKGWKPSNNNTYVLETEISTMGDISCDVESSAGISVSHRLIIEAYVLEVKNATGFTGNARILRMQCSIIITNPSGMGIPWDMEIPPT</sequence>
<organism evidence="2 3">
    <name type="scientific">Neolecta irregularis (strain DAH-3)</name>
    <dbReference type="NCBI Taxonomy" id="1198029"/>
    <lineage>
        <taxon>Eukaryota</taxon>
        <taxon>Fungi</taxon>
        <taxon>Dikarya</taxon>
        <taxon>Ascomycota</taxon>
        <taxon>Taphrinomycotina</taxon>
        <taxon>Neolectales</taxon>
        <taxon>Neolectaceae</taxon>
        <taxon>Neolecta</taxon>
    </lineage>
</organism>
<dbReference type="OMA" id="ISHCSAC"/>
<dbReference type="InterPro" id="IPR024391">
    <property type="entry name" value="LDB19_N"/>
</dbReference>